<dbReference type="PANTHER" id="PTHR42732">
    <property type="entry name" value="BETA-GALACTOSIDASE"/>
    <property type="match status" value="1"/>
</dbReference>
<keyword evidence="4" id="KW-0732">Signal</keyword>
<keyword evidence="6" id="KW-0326">Glycosidase</keyword>
<keyword evidence="5" id="KW-0378">Hydrolase</keyword>
<accession>A0AAW4SSF1</accession>
<dbReference type="Pfam" id="PF16355">
    <property type="entry name" value="DUF4982"/>
    <property type="match status" value="1"/>
</dbReference>
<evidence type="ECO:0000256" key="4">
    <source>
        <dbReference type="ARBA" id="ARBA00022729"/>
    </source>
</evidence>
<dbReference type="SUPFAM" id="SSF49785">
    <property type="entry name" value="Galactose-binding domain-like"/>
    <property type="match status" value="2"/>
</dbReference>
<dbReference type="GO" id="GO:0004560">
    <property type="term" value="F:alpha-L-fucosidase activity"/>
    <property type="evidence" value="ECO:0007669"/>
    <property type="project" value="InterPro"/>
</dbReference>
<evidence type="ECO:0000256" key="5">
    <source>
        <dbReference type="ARBA" id="ARBA00022801"/>
    </source>
</evidence>
<dbReference type="GO" id="GO:0005975">
    <property type="term" value="P:carbohydrate metabolic process"/>
    <property type="evidence" value="ECO:0007669"/>
    <property type="project" value="InterPro"/>
</dbReference>
<dbReference type="PRINTS" id="PR00132">
    <property type="entry name" value="GLHYDRLASE2"/>
</dbReference>
<dbReference type="InterPro" id="IPR000933">
    <property type="entry name" value="Glyco_hydro_29"/>
</dbReference>
<dbReference type="InterPro" id="IPR036156">
    <property type="entry name" value="Beta-gal/glucu_dom_sf"/>
</dbReference>
<dbReference type="InterPro" id="IPR057739">
    <property type="entry name" value="Glyco_hydro_29_N"/>
</dbReference>
<dbReference type="Gene3D" id="2.60.120.260">
    <property type="entry name" value="Galactose-binding domain-like"/>
    <property type="match status" value="2"/>
</dbReference>
<dbReference type="SUPFAM" id="SSF51445">
    <property type="entry name" value="(Trans)glycosidases"/>
    <property type="match status" value="2"/>
</dbReference>
<feature type="domain" description="Glycoside hydrolase family 2 catalytic" evidence="10">
    <location>
        <begin position="764"/>
        <end position="958"/>
    </location>
</feature>
<reference evidence="13" key="1">
    <citation type="submission" date="2023-08" db="EMBL/GenBank/DDBJ databases">
        <title>Mucin Metabolism Genes Underlie the Key Renovations of Bacteroides xylanisolvens Genomes in Captive Great Apes.</title>
        <authorList>
            <person name="Nishida A.H."/>
        </authorList>
    </citation>
    <scope>NUCLEOTIDE SEQUENCE</scope>
    <source>
        <strain evidence="13">P13.H9</strain>
    </source>
</reference>
<dbReference type="EMBL" id="JAIWYE010000017">
    <property type="protein sequence ID" value="MCA4703582.1"/>
    <property type="molecule type" value="Genomic_DNA"/>
</dbReference>
<evidence type="ECO:0000259" key="11">
    <source>
        <dbReference type="Pfam" id="PF16355"/>
    </source>
</evidence>
<name>A0AAW4SSF1_9BACE</name>
<feature type="domain" description="DUF4982" evidence="11">
    <location>
        <begin position="1132"/>
        <end position="1192"/>
    </location>
</feature>
<evidence type="ECO:0000256" key="3">
    <source>
        <dbReference type="ARBA" id="ARBA00012662"/>
    </source>
</evidence>
<evidence type="ECO:0000256" key="6">
    <source>
        <dbReference type="ARBA" id="ARBA00023295"/>
    </source>
</evidence>
<dbReference type="InterPro" id="IPR040605">
    <property type="entry name" value="Glyco_hydro2_dom5"/>
</dbReference>
<dbReference type="InterPro" id="IPR032311">
    <property type="entry name" value="DUF4982"/>
</dbReference>
<dbReference type="InterPro" id="IPR008979">
    <property type="entry name" value="Galactose-bd-like_sf"/>
</dbReference>
<feature type="domain" description="F5/8 type C" evidence="8">
    <location>
        <begin position="337"/>
        <end position="439"/>
    </location>
</feature>
<evidence type="ECO:0000259" key="9">
    <source>
        <dbReference type="Pfam" id="PF01120"/>
    </source>
</evidence>
<dbReference type="Pfam" id="PF00703">
    <property type="entry name" value="Glyco_hydro_2"/>
    <property type="match status" value="1"/>
</dbReference>
<dbReference type="InterPro" id="IPR006101">
    <property type="entry name" value="Glyco_hydro_2"/>
</dbReference>
<dbReference type="Pfam" id="PF00754">
    <property type="entry name" value="F5_F8_type_C"/>
    <property type="match status" value="1"/>
</dbReference>
<evidence type="ECO:0000259" key="12">
    <source>
        <dbReference type="Pfam" id="PF18565"/>
    </source>
</evidence>
<dbReference type="Gene3D" id="2.60.40.10">
    <property type="entry name" value="Immunoglobulins"/>
    <property type="match status" value="3"/>
</dbReference>
<feature type="domain" description="Glycoside hydrolase family 2" evidence="12">
    <location>
        <begin position="1206"/>
        <end position="1306"/>
    </location>
</feature>
<dbReference type="RefSeq" id="WP_225450639.1">
    <property type="nucleotide sequence ID" value="NZ_JAIWXB010000011.1"/>
</dbReference>
<proteinExistence type="inferred from homology"/>
<evidence type="ECO:0000256" key="1">
    <source>
        <dbReference type="ARBA" id="ARBA00007401"/>
    </source>
</evidence>
<evidence type="ECO:0000313" key="13">
    <source>
        <dbReference type="EMBL" id="MCA4703582.1"/>
    </source>
</evidence>
<dbReference type="Pfam" id="PF18565">
    <property type="entry name" value="Glyco_hydro2_C5"/>
    <property type="match status" value="1"/>
</dbReference>
<protein>
    <recommendedName>
        <fullName evidence="3">alpha-L-fucosidase</fullName>
        <ecNumber evidence="3">3.2.1.51</ecNumber>
    </recommendedName>
</protein>
<evidence type="ECO:0000256" key="2">
    <source>
        <dbReference type="ARBA" id="ARBA00007951"/>
    </source>
</evidence>
<dbReference type="EC" id="3.2.1.51" evidence="3"/>
<evidence type="ECO:0000259" key="8">
    <source>
        <dbReference type="Pfam" id="PF00754"/>
    </source>
</evidence>
<dbReference type="SMART" id="SM00812">
    <property type="entry name" value="Alpha_L_fucos"/>
    <property type="match status" value="1"/>
</dbReference>
<dbReference type="Pfam" id="PF02836">
    <property type="entry name" value="Glyco_hydro_2_C"/>
    <property type="match status" value="1"/>
</dbReference>
<sequence>MMKDTILKNVIWLLFVWVTSTNVLSGYAQGKGIVEDFLNHRFGMFIHFNMGTFHGEQWAKPGHDPKSFNPRFLDCNQWAEGALSAGMAYGVLTTKHHDGFCLWDSQVTDYDVASSSYKGDIVKQYVDAFRRKGLSVGLYFSVWDRQHGIEKGKVTSAGIEYTKKQLTELLTNYGEIICLVIDGWGSIWGQSPTFEEIPFEILADHIHSIQPNCLVINHSCKTDRAYTQIVHYEATHGQHCPYDNTIPSQQGPTMQPGWFWEKGFEKLSLKPLEEILSELDFCNSHFVNYLLNAAPNDFGKMDDNVMRRLAEIGEAWIKPAPMAKLVKETKPNAKVKAVAVYNKSFVPSNVLDADLYTVWQAKEGDEKPEIVLDFGESVTFNKIICGEGHKCKDVEVFEFAALRGTEWITIVKGTKMGFHFEQSFEDITARKFKLTITKFKRTPKIAEITFVKYNHFKPVRLSRSGEQDFNRNWKFSLNNQNPEAYFVAYDDNDWRSVNLPHDWSIEHVVDSVNGDGATAYLPGGLGWYRKSFVTPQKKNQRAYVVFDGVYNNSEVWINGKLATTHPYGYSPFVVDITDYLLPYERGGRYITNTNSNEHLAAIYRTAMNTHRNILAVKVDRQRHIDSRWYTGSGIYRNVRLVVVDNLHIPIWGTFVTTPQVSNKQAEVQIEIELKNCYDTDAEAVLLTEFFDPAGKKVAECATVRIVNSCDEEKVKQAVSIANPELWDISSPNLYTACTTLSMNGKLLESYHTKFGIRSIRFDVDKGFFLNGESLKIKGVCLHHDGGIVGAAVPKDVWRRRLIKLKASGANAIRIAHNPASDELLDLCDELGFLVQEEFFDEWDNPKDKRTNLALIKGDYPTTGYTEHFQEWAERDIKTVMKRGRNHPSIFQWSIGNEIEWCYLNSILASGQFSKDQKKGWFFNEPPYTQDKIKELYFDLIPQIYDQAKTAKKLARWTREMDTTRFVTANYILPSASLESGAIAPLDVAGFSYRASLYDRAHKRMPDKPIMGTENRPSWYEWRAALERDYIAGIFIWTGVDYLGEANNRGPFPKISTISGLLDLTGNEKPTYYYMQSMWSDKPMVRLYSWSADVADYKIGKDGEFVRKNKNGDPATVSPNTSLLRRGWNYKDGEEVIVEVYTNCQEVELFLNGKSLGRKLAEEFIADKRMKWFLPFKAGKLEARAYNHGKVVARYDVVTTGKVAGVRLELDKNVITANGRDVIHCVAQLTDSKGRDVLDDHSTGIEFVIDGNCIGLGVDNGFQENINPFKSTKVKCYHGRATYLIQSKRELAKIAIKVVGDGIESKTHFIEVLP</sequence>
<dbReference type="InterPro" id="IPR006102">
    <property type="entry name" value="Ig-like_GH2"/>
</dbReference>
<dbReference type="Gene3D" id="3.20.20.80">
    <property type="entry name" value="Glycosidases"/>
    <property type="match status" value="2"/>
</dbReference>
<dbReference type="InterPro" id="IPR051913">
    <property type="entry name" value="GH2_Domain-Containing"/>
</dbReference>
<comment type="similarity">
    <text evidence="2">Belongs to the glycosyl hydrolase 29 family.</text>
</comment>
<dbReference type="InterPro" id="IPR013783">
    <property type="entry name" value="Ig-like_fold"/>
</dbReference>
<evidence type="ECO:0000259" key="10">
    <source>
        <dbReference type="Pfam" id="PF02836"/>
    </source>
</evidence>
<dbReference type="SUPFAM" id="SSF49303">
    <property type="entry name" value="beta-Galactosidase/glucuronidase domain"/>
    <property type="match status" value="1"/>
</dbReference>
<dbReference type="InterPro" id="IPR000421">
    <property type="entry name" value="FA58C"/>
</dbReference>
<feature type="domain" description="Glycoside hydrolase family 2 immunoglobulin-like beta-sandwich" evidence="7">
    <location>
        <begin position="654"/>
        <end position="757"/>
    </location>
</feature>
<dbReference type="InterPro" id="IPR006103">
    <property type="entry name" value="Glyco_hydro_2_cat"/>
</dbReference>
<dbReference type="InterPro" id="IPR017853">
    <property type="entry name" value="GH"/>
</dbReference>
<evidence type="ECO:0000259" key="7">
    <source>
        <dbReference type="Pfam" id="PF00703"/>
    </source>
</evidence>
<dbReference type="Pfam" id="PF01120">
    <property type="entry name" value="Alpha_L_fucos"/>
    <property type="match status" value="1"/>
</dbReference>
<comment type="similarity">
    <text evidence="1">Belongs to the glycosyl hydrolase 2 family.</text>
</comment>
<evidence type="ECO:0000313" key="14">
    <source>
        <dbReference type="Proteomes" id="UP001198461"/>
    </source>
</evidence>
<feature type="domain" description="Glycoside hydrolase family 29 N-terminal" evidence="9">
    <location>
        <begin position="66"/>
        <end position="317"/>
    </location>
</feature>
<comment type="caution">
    <text evidence="13">The sequence shown here is derived from an EMBL/GenBank/DDBJ whole genome shotgun (WGS) entry which is preliminary data.</text>
</comment>
<gene>
    <name evidence="13" type="ORF">LD004_08130</name>
</gene>
<dbReference type="Proteomes" id="UP001198461">
    <property type="component" value="Unassembled WGS sequence"/>
</dbReference>
<dbReference type="PANTHER" id="PTHR42732:SF1">
    <property type="entry name" value="BETA-MANNOSIDASE"/>
    <property type="match status" value="1"/>
</dbReference>
<organism evidence="13 14">
    <name type="scientific">Bacteroides xylanisolvens</name>
    <dbReference type="NCBI Taxonomy" id="371601"/>
    <lineage>
        <taxon>Bacteria</taxon>
        <taxon>Pseudomonadati</taxon>
        <taxon>Bacteroidota</taxon>
        <taxon>Bacteroidia</taxon>
        <taxon>Bacteroidales</taxon>
        <taxon>Bacteroidaceae</taxon>
        <taxon>Bacteroides</taxon>
    </lineage>
</organism>